<feature type="transmembrane region" description="Helical" evidence="1">
    <location>
        <begin position="33"/>
        <end position="52"/>
    </location>
</feature>
<gene>
    <name evidence="2" type="ORF">KHA99_16210</name>
</gene>
<keyword evidence="1" id="KW-1133">Transmembrane helix</keyword>
<evidence type="ECO:0000313" key="2">
    <source>
        <dbReference type="EMBL" id="MBS4214002.1"/>
    </source>
</evidence>
<keyword evidence="3" id="KW-1185">Reference proteome</keyword>
<organism evidence="2 3">
    <name type="scientific">Neobacillus rhizophilus</name>
    <dbReference type="NCBI Taxonomy" id="2833579"/>
    <lineage>
        <taxon>Bacteria</taxon>
        <taxon>Bacillati</taxon>
        <taxon>Bacillota</taxon>
        <taxon>Bacilli</taxon>
        <taxon>Bacillales</taxon>
        <taxon>Bacillaceae</taxon>
        <taxon>Neobacillus</taxon>
    </lineage>
</organism>
<protein>
    <submittedName>
        <fullName evidence="2">Uncharacterized protein</fullName>
    </submittedName>
</protein>
<reference evidence="2" key="1">
    <citation type="submission" date="2021-05" db="EMBL/GenBank/DDBJ databases">
        <title>Novel Bacillus species.</title>
        <authorList>
            <person name="Liu G."/>
        </authorList>
    </citation>
    <scope>NUCLEOTIDE SEQUENCE</scope>
    <source>
        <strain evidence="2">FJAT-49825</strain>
    </source>
</reference>
<name>A0A942YVJ4_9BACI</name>
<dbReference type="RefSeq" id="WP_213118507.1">
    <property type="nucleotide sequence ID" value="NZ_JAGYPF010000003.1"/>
</dbReference>
<keyword evidence="1" id="KW-0812">Transmembrane</keyword>
<dbReference type="EMBL" id="JAGYPF010000003">
    <property type="protein sequence ID" value="MBS4214002.1"/>
    <property type="molecule type" value="Genomic_DNA"/>
</dbReference>
<dbReference type="Proteomes" id="UP000679749">
    <property type="component" value="Unassembled WGS sequence"/>
</dbReference>
<comment type="caution">
    <text evidence="2">The sequence shown here is derived from an EMBL/GenBank/DDBJ whole genome shotgun (WGS) entry which is preliminary data.</text>
</comment>
<evidence type="ECO:0000256" key="1">
    <source>
        <dbReference type="SAM" id="Phobius"/>
    </source>
</evidence>
<dbReference type="AlphaFoldDB" id="A0A942YVJ4"/>
<keyword evidence="1" id="KW-0472">Membrane</keyword>
<proteinExistence type="predicted"/>
<accession>A0A942YVJ4</accession>
<feature type="transmembrane region" description="Helical" evidence="1">
    <location>
        <begin position="6"/>
        <end position="21"/>
    </location>
</feature>
<sequence length="74" mass="8531">MKIFELIGISILVFLILLLEWRKLYPNQKKEKIILVTLTGISLLVAILLLYFPEIPGPTQMISSLFFPLGRMLK</sequence>
<evidence type="ECO:0000313" key="3">
    <source>
        <dbReference type="Proteomes" id="UP000679749"/>
    </source>
</evidence>